<dbReference type="PANTHER" id="PTHR31084:SF0">
    <property type="entry name" value="ALPHA-L-FUCOSIDASE 2"/>
    <property type="match status" value="1"/>
</dbReference>
<dbReference type="Pfam" id="PF14498">
    <property type="entry name" value="Glyco_hyd_65N_2"/>
    <property type="match status" value="1"/>
</dbReference>
<dbReference type="Pfam" id="PF21307">
    <property type="entry name" value="Glyco_hydro_95_C"/>
    <property type="match status" value="1"/>
</dbReference>
<dbReference type="RefSeq" id="WP_052682542.1">
    <property type="nucleotide sequence ID" value="NZ_BAAAUP010000002.1"/>
</dbReference>
<dbReference type="InterPro" id="IPR008928">
    <property type="entry name" value="6-hairpin_glycosidase_sf"/>
</dbReference>
<dbReference type="Pfam" id="PF22124">
    <property type="entry name" value="Glyco_hydro_95_cat"/>
    <property type="match status" value="1"/>
</dbReference>
<proteinExistence type="predicted"/>
<evidence type="ECO:0000259" key="1">
    <source>
        <dbReference type="Pfam" id="PF14498"/>
    </source>
</evidence>
<dbReference type="EMBL" id="JYIZ01000054">
    <property type="protein sequence ID" value="KJL38624.1"/>
    <property type="molecule type" value="Genomic_DNA"/>
</dbReference>
<feature type="domain" description="Alpha fucosidase A-like C-terminal" evidence="2">
    <location>
        <begin position="707"/>
        <end position="768"/>
    </location>
</feature>
<dbReference type="InterPro" id="IPR054363">
    <property type="entry name" value="GH95_cat"/>
</dbReference>
<dbReference type="InterPro" id="IPR012341">
    <property type="entry name" value="6hp_glycosidase-like_sf"/>
</dbReference>
<dbReference type="GO" id="GO:0005975">
    <property type="term" value="P:carbohydrate metabolic process"/>
    <property type="evidence" value="ECO:0007669"/>
    <property type="project" value="InterPro"/>
</dbReference>
<protein>
    <submittedName>
        <fullName evidence="4">Uncharacterized protein</fullName>
    </submittedName>
</protein>
<accession>A0A0M2GXD5</accession>
<evidence type="ECO:0000313" key="5">
    <source>
        <dbReference type="Proteomes" id="UP000033956"/>
    </source>
</evidence>
<evidence type="ECO:0000259" key="2">
    <source>
        <dbReference type="Pfam" id="PF21307"/>
    </source>
</evidence>
<dbReference type="InterPro" id="IPR016518">
    <property type="entry name" value="Alpha-L-fucosidase"/>
</dbReference>
<dbReference type="STRING" id="92835.RS81_02419"/>
<feature type="domain" description="Glycosyl hydrolase family 95 N-terminal" evidence="1">
    <location>
        <begin position="6"/>
        <end position="259"/>
    </location>
</feature>
<gene>
    <name evidence="4" type="ORF">RS81_02419</name>
</gene>
<dbReference type="OrthoDB" id="9802600at2"/>
<name>A0A0M2GXD5_9MICO</name>
<dbReference type="PATRIC" id="fig|92835.4.peg.2451"/>
<dbReference type="PANTHER" id="PTHR31084">
    <property type="entry name" value="ALPHA-L-FUCOSIDASE 2"/>
    <property type="match status" value="1"/>
</dbReference>
<dbReference type="Proteomes" id="UP000033956">
    <property type="component" value="Unassembled WGS sequence"/>
</dbReference>
<feature type="domain" description="Glycosyl hydrolase family 95 catalytic" evidence="3">
    <location>
        <begin position="288"/>
        <end position="704"/>
    </location>
</feature>
<dbReference type="PIRSF" id="PIRSF007663">
    <property type="entry name" value="UCP007663"/>
    <property type="match status" value="1"/>
</dbReference>
<dbReference type="InterPro" id="IPR027414">
    <property type="entry name" value="GH95_N_dom"/>
</dbReference>
<dbReference type="InterPro" id="IPR049053">
    <property type="entry name" value="AFCA-like_C"/>
</dbReference>
<dbReference type="GO" id="GO:0004560">
    <property type="term" value="F:alpha-L-fucosidase activity"/>
    <property type="evidence" value="ECO:0007669"/>
    <property type="project" value="InterPro"/>
</dbReference>
<dbReference type="SUPFAM" id="SSF48208">
    <property type="entry name" value="Six-hairpin glycosidases"/>
    <property type="match status" value="1"/>
</dbReference>
<evidence type="ECO:0000259" key="3">
    <source>
        <dbReference type="Pfam" id="PF22124"/>
    </source>
</evidence>
<dbReference type="AlphaFoldDB" id="A0A0M2GXD5"/>
<dbReference type="Gene3D" id="1.50.10.10">
    <property type="match status" value="1"/>
</dbReference>
<comment type="caution">
    <text evidence="4">The sequence shown here is derived from an EMBL/GenBank/DDBJ whole genome shotgun (WGS) entry which is preliminary data.</text>
</comment>
<evidence type="ECO:0000313" key="4">
    <source>
        <dbReference type="EMBL" id="KJL38624.1"/>
    </source>
</evidence>
<sequence>MSDHVLWYREPARTWTQALPVGNGALGAMCFGELADALVQLNDETAWSGSPQSESAEPVVSAEDARAALDAARAHMTRGEYPEADAAVRRLQHRHTQAYLPFGDLRVQVTARGEAPDTAGGPAQAYRRELDLTTATHSAIGSIAGIAVSHSTWVSGPHGVLVHTFESEEPVDVQVLLDTPLRETRRDGVALEQTVHVRLPTDVVPGHDDADEPIRYAADEESVAGVVHARVETDGVAEGDSIRNARTVTVVLATDTTFTRIGEPLEADVAAAEARARARVDAALVDGIDAVRARQLADHAALYDAAAIRLGDSTHDGSDTLSRLRAVNGSDAADLPADPGLAALLFHYGRYLLICSSRPGGLPATLQGIWNDQLRPPWSSNYTTNINVEMNYWGAHTTSLSETEDPLVALIAALAVRGAETAERLYDAPGWVAHHNTDAWAYTQPVGGGEHDPAWAFWPMAGLWLCLHLADRDRFGVADRQELERTFDIVRGAVEFAQAWVSRQPDGTLGTLLSTSPETDFTTADGARGSVARSATLDLVLLHANFGYLTDLAERLGRADDPVVVAARDMLTDLPGIPLTDDGSVAEWRDAVTPTDPHHRHVSPLLFAYPGVGQLDEVLAAATRRFLDLRGDESTGWSLAWKLALRARLSQPDRVDRLLALVFRDMRDDRGGESGGLYDNLLAAHPPFQIDGNLGYTAAVAEMLVHSHGEGLRLLPAVPASFGSGEVRGLVARPGVALAFSWDTAEDAPRLTSLRMRAMTNAARRTHRVDHPGGALVVTLDDGEWHEVDLRG</sequence>
<organism evidence="4 5">
    <name type="scientific">Microbacterium terrae</name>
    <dbReference type="NCBI Taxonomy" id="69369"/>
    <lineage>
        <taxon>Bacteria</taxon>
        <taxon>Bacillati</taxon>
        <taxon>Actinomycetota</taxon>
        <taxon>Actinomycetes</taxon>
        <taxon>Micrococcales</taxon>
        <taxon>Microbacteriaceae</taxon>
        <taxon>Microbacterium</taxon>
    </lineage>
</organism>
<reference evidence="4 5" key="1">
    <citation type="submission" date="2015-02" db="EMBL/GenBank/DDBJ databases">
        <title>Draft genome sequences of ten Microbacterium spp. with emphasis on heavy metal contaminated environments.</title>
        <authorList>
            <person name="Corretto E."/>
        </authorList>
    </citation>
    <scope>NUCLEOTIDE SEQUENCE [LARGE SCALE GENOMIC DNA]</scope>
    <source>
        <strain evidence="4 5">DSM 12510</strain>
    </source>
</reference>
<keyword evidence="5" id="KW-1185">Reference proteome</keyword>